<feature type="transmembrane region" description="Helical" evidence="1">
    <location>
        <begin position="19"/>
        <end position="38"/>
    </location>
</feature>
<organism evidence="3 4">
    <name type="scientific">Paenibacillus dokdonensis</name>
    <dbReference type="NCBI Taxonomy" id="2567944"/>
    <lineage>
        <taxon>Bacteria</taxon>
        <taxon>Bacillati</taxon>
        <taxon>Bacillota</taxon>
        <taxon>Bacilli</taxon>
        <taxon>Bacillales</taxon>
        <taxon>Paenibacillaceae</taxon>
        <taxon>Paenibacillus</taxon>
    </lineage>
</organism>
<dbReference type="PANTHER" id="PTHR36435:SF1">
    <property type="entry name" value="CAAX AMINO TERMINAL PROTEASE FAMILY PROTEIN"/>
    <property type="match status" value="1"/>
</dbReference>
<evidence type="ECO:0000259" key="2">
    <source>
        <dbReference type="Pfam" id="PF02517"/>
    </source>
</evidence>
<protein>
    <submittedName>
        <fullName evidence="3">Type II CAAX endopeptidase family protein</fullName>
    </submittedName>
</protein>
<evidence type="ECO:0000313" key="4">
    <source>
        <dbReference type="Proteomes" id="UP001344632"/>
    </source>
</evidence>
<reference evidence="3 4" key="1">
    <citation type="submission" date="2023-03" db="EMBL/GenBank/DDBJ databases">
        <title>Bacillus Genome Sequencing.</title>
        <authorList>
            <person name="Dunlap C."/>
        </authorList>
    </citation>
    <scope>NUCLEOTIDE SEQUENCE [LARGE SCALE GENOMIC DNA]</scope>
    <source>
        <strain evidence="3 4">BD-525</strain>
    </source>
</reference>
<accession>A0ABU6GKW8</accession>
<feature type="transmembrane region" description="Helical" evidence="1">
    <location>
        <begin position="175"/>
        <end position="195"/>
    </location>
</feature>
<name>A0ABU6GKW8_9BACL</name>
<proteinExistence type="predicted"/>
<evidence type="ECO:0000256" key="1">
    <source>
        <dbReference type="SAM" id="Phobius"/>
    </source>
</evidence>
<sequence length="236" mass="27148">MTDHLTHWKQKDNWTWKEFVALLLLEFVFVIGFIKFVVKPVYAQWLGDELYSGTLTGLTIAIVLMLGVNFIGLRPKKLSWSEVGLRSRSFPAKDWRRILLWTFLLIIGSTVVMILTSYIGNTFENSKTESIQQNVTVFSVFIAFASAVIISPIYEEIFYRGFIYRWLRTRLGIGWAMFLSASLFTIVHIPTYNAMPANFLGGIIFAWAYERTNSVWPAVWVHGLTNGLFLLLTLVM</sequence>
<keyword evidence="4" id="KW-1185">Reference proteome</keyword>
<dbReference type="PANTHER" id="PTHR36435">
    <property type="entry name" value="SLR1288 PROTEIN"/>
    <property type="match status" value="1"/>
</dbReference>
<feature type="transmembrane region" description="Helical" evidence="1">
    <location>
        <begin position="131"/>
        <end position="154"/>
    </location>
</feature>
<evidence type="ECO:0000313" key="3">
    <source>
        <dbReference type="EMBL" id="MEC0239757.1"/>
    </source>
</evidence>
<feature type="domain" description="CAAX prenyl protease 2/Lysostaphin resistance protein A-like" evidence="2">
    <location>
        <begin position="140"/>
        <end position="227"/>
    </location>
</feature>
<dbReference type="EMBL" id="JARLKZ010000005">
    <property type="protein sequence ID" value="MEC0239757.1"/>
    <property type="molecule type" value="Genomic_DNA"/>
</dbReference>
<feature type="transmembrane region" description="Helical" evidence="1">
    <location>
        <begin position="50"/>
        <end position="71"/>
    </location>
</feature>
<dbReference type="Pfam" id="PF02517">
    <property type="entry name" value="Rce1-like"/>
    <property type="match status" value="1"/>
</dbReference>
<dbReference type="InterPro" id="IPR052710">
    <property type="entry name" value="CAAX_protease"/>
</dbReference>
<feature type="transmembrane region" description="Helical" evidence="1">
    <location>
        <begin position="215"/>
        <end position="235"/>
    </location>
</feature>
<keyword evidence="1" id="KW-0812">Transmembrane</keyword>
<keyword evidence="1" id="KW-1133">Transmembrane helix</keyword>
<gene>
    <name evidence="3" type="ORF">P4H66_07785</name>
</gene>
<dbReference type="InterPro" id="IPR003675">
    <property type="entry name" value="Rce1/LyrA-like_dom"/>
</dbReference>
<feature type="transmembrane region" description="Helical" evidence="1">
    <location>
        <begin position="98"/>
        <end position="119"/>
    </location>
</feature>
<keyword evidence="1" id="KW-0472">Membrane</keyword>
<dbReference type="Proteomes" id="UP001344632">
    <property type="component" value="Unassembled WGS sequence"/>
</dbReference>
<dbReference type="RefSeq" id="WP_326086994.1">
    <property type="nucleotide sequence ID" value="NZ_JARLKZ010000005.1"/>
</dbReference>
<comment type="caution">
    <text evidence="3">The sequence shown here is derived from an EMBL/GenBank/DDBJ whole genome shotgun (WGS) entry which is preliminary data.</text>
</comment>